<name>A0A7G9RVK0_9BURK</name>
<dbReference type="KEGG" id="drg:H9K76_13485"/>
<accession>A0A7G9RVK0</accession>
<dbReference type="EMBL" id="CP060714">
    <property type="protein sequence ID" value="QNN59625.1"/>
    <property type="molecule type" value="Genomic_DNA"/>
</dbReference>
<keyword evidence="1" id="KW-0560">Oxidoreductase</keyword>
<proteinExistence type="predicted"/>
<evidence type="ECO:0000313" key="1">
    <source>
        <dbReference type="EMBL" id="QNN59625.1"/>
    </source>
</evidence>
<reference evidence="1 2" key="1">
    <citation type="submission" date="2020-08" db="EMBL/GenBank/DDBJ databases">
        <title>Genome sequence of Diaphorobacter ruginosibacter DSM 27467T.</title>
        <authorList>
            <person name="Hyun D.-W."/>
            <person name="Bae J.-W."/>
        </authorList>
    </citation>
    <scope>NUCLEOTIDE SEQUENCE [LARGE SCALE GENOMIC DNA]</scope>
    <source>
        <strain evidence="1 2">DSM 27467</strain>
    </source>
</reference>
<dbReference type="Proteomes" id="UP000515811">
    <property type="component" value="Chromosome"/>
</dbReference>
<dbReference type="AlphaFoldDB" id="A0A7G9RVK0"/>
<sequence length="119" mass="13071">MYTSTFTFAMGDASEEFHTLDQAIATTAKSIPGYLGEEAWENPSTGLVSNVYYWESMEALRALMEHPAHIEAKARQAEWLKGYQVVIAQVVGFYGDGGVTHPLGHIAFGHRGRRGGGEH</sequence>
<keyword evidence="2" id="KW-1185">Reference proteome</keyword>
<keyword evidence="1" id="KW-0503">Monooxygenase</keyword>
<organism evidence="1 2">
    <name type="scientific">Diaphorobacter ruginosibacter</name>
    <dbReference type="NCBI Taxonomy" id="1715720"/>
    <lineage>
        <taxon>Bacteria</taxon>
        <taxon>Pseudomonadati</taxon>
        <taxon>Pseudomonadota</taxon>
        <taxon>Betaproteobacteria</taxon>
        <taxon>Burkholderiales</taxon>
        <taxon>Comamonadaceae</taxon>
        <taxon>Diaphorobacter</taxon>
    </lineage>
</organism>
<evidence type="ECO:0000313" key="2">
    <source>
        <dbReference type="Proteomes" id="UP000515811"/>
    </source>
</evidence>
<dbReference type="SUPFAM" id="SSF54909">
    <property type="entry name" value="Dimeric alpha+beta barrel"/>
    <property type="match status" value="1"/>
</dbReference>
<protein>
    <submittedName>
        <fullName evidence="1">Antibiotic biosynthesis monooxygenase</fullName>
    </submittedName>
</protein>
<dbReference type="Gene3D" id="3.30.70.100">
    <property type="match status" value="1"/>
</dbReference>
<dbReference type="GO" id="GO:0004497">
    <property type="term" value="F:monooxygenase activity"/>
    <property type="evidence" value="ECO:0007669"/>
    <property type="project" value="UniProtKB-KW"/>
</dbReference>
<gene>
    <name evidence="1" type="ORF">H9K76_13485</name>
</gene>
<dbReference type="InterPro" id="IPR011008">
    <property type="entry name" value="Dimeric_a/b-barrel"/>
</dbReference>
<dbReference type="RefSeq" id="WP_187600636.1">
    <property type="nucleotide sequence ID" value="NZ_CP060714.1"/>
</dbReference>